<keyword evidence="5" id="KW-1185">Reference proteome</keyword>
<proteinExistence type="predicted"/>
<organism evidence="3 5">
    <name type="scientific">Myroides marinus</name>
    <dbReference type="NCBI Taxonomy" id="703342"/>
    <lineage>
        <taxon>Bacteria</taxon>
        <taxon>Pseudomonadati</taxon>
        <taxon>Bacteroidota</taxon>
        <taxon>Flavobacteriia</taxon>
        <taxon>Flavobacteriales</taxon>
        <taxon>Flavobacteriaceae</taxon>
        <taxon>Myroides</taxon>
    </lineage>
</organism>
<feature type="region of interest" description="Disordered" evidence="1">
    <location>
        <begin position="25"/>
        <end position="48"/>
    </location>
</feature>
<protein>
    <recommendedName>
        <fullName evidence="7">Lipoprotein</fullName>
    </recommendedName>
</protein>
<reference evidence="3 5" key="1">
    <citation type="submission" date="2016-01" db="EMBL/GenBank/DDBJ databases">
        <title>Whole genome sequencing of Myroides marinus L41.</title>
        <authorList>
            <person name="Hong K.W."/>
        </authorList>
    </citation>
    <scope>NUCLEOTIDE SEQUENCE [LARGE SCALE GENOMIC DNA]</scope>
    <source>
        <strain evidence="3 5">L41</strain>
    </source>
</reference>
<dbReference type="GeneID" id="82257148"/>
<reference evidence="4 6" key="2">
    <citation type="submission" date="2016-10" db="EMBL/GenBank/DDBJ databases">
        <authorList>
            <person name="de Groot N.N."/>
        </authorList>
    </citation>
    <scope>NUCLEOTIDE SEQUENCE [LARGE SCALE GENOMIC DNA]</scope>
    <source>
        <strain evidence="4 6">DSM 23048</strain>
    </source>
</reference>
<feature type="signal peptide" evidence="2">
    <location>
        <begin position="1"/>
        <end position="23"/>
    </location>
</feature>
<dbReference type="PROSITE" id="PS51257">
    <property type="entry name" value="PROKAR_LIPOPROTEIN"/>
    <property type="match status" value="1"/>
</dbReference>
<dbReference type="Proteomes" id="UP000076630">
    <property type="component" value="Unassembled WGS sequence"/>
</dbReference>
<sequence length="204" mass="22917">MIRTTIKLLCLCFSIGIITTACSNDDSSPAKPPIVDPEKPEPEKPEPAKSLVFDFSNTTTVKQISFVDNATTELGTTISKEWEPTIGYLKPMSLTLDKEKLTVTYSEDRKQEYTIKMNNNDIVIESKDHPSYTFATLSADKKGLVINSSFFRIKGAHKALNVNNTASLQEYGAVDLTTFKNKYNHLKNTSGKYLQITFEYKLKN</sequence>
<dbReference type="AlphaFoldDB" id="A0A164ALV6"/>
<evidence type="ECO:0000313" key="3">
    <source>
        <dbReference type="EMBL" id="KZE84078.1"/>
    </source>
</evidence>
<name>A0A164ALV6_9FLAO</name>
<dbReference type="EMBL" id="LQNU01000032">
    <property type="protein sequence ID" value="KZE84078.1"/>
    <property type="molecule type" value="Genomic_DNA"/>
</dbReference>
<feature type="chain" id="PRO_5015051818" description="Lipoprotein" evidence="2">
    <location>
        <begin position="24"/>
        <end position="204"/>
    </location>
</feature>
<gene>
    <name evidence="3" type="ORF">AV926_02835</name>
    <name evidence="4" type="ORF">SAMN04488018_10815</name>
</gene>
<dbReference type="RefSeq" id="WP_038988128.1">
    <property type="nucleotide sequence ID" value="NZ_FNYS01000008.1"/>
</dbReference>
<evidence type="ECO:0000313" key="6">
    <source>
        <dbReference type="Proteomes" id="UP000183077"/>
    </source>
</evidence>
<dbReference type="OrthoDB" id="9965408at2"/>
<dbReference type="Proteomes" id="UP000183077">
    <property type="component" value="Unassembled WGS sequence"/>
</dbReference>
<evidence type="ECO:0000313" key="5">
    <source>
        <dbReference type="Proteomes" id="UP000076630"/>
    </source>
</evidence>
<keyword evidence="2" id="KW-0732">Signal</keyword>
<evidence type="ECO:0000313" key="4">
    <source>
        <dbReference type="EMBL" id="SEI96513.1"/>
    </source>
</evidence>
<evidence type="ECO:0008006" key="7">
    <source>
        <dbReference type="Google" id="ProtNLM"/>
    </source>
</evidence>
<evidence type="ECO:0000256" key="2">
    <source>
        <dbReference type="SAM" id="SignalP"/>
    </source>
</evidence>
<dbReference type="EMBL" id="FNYS01000008">
    <property type="protein sequence ID" value="SEI96513.1"/>
    <property type="molecule type" value="Genomic_DNA"/>
</dbReference>
<evidence type="ECO:0000256" key="1">
    <source>
        <dbReference type="SAM" id="MobiDB-lite"/>
    </source>
</evidence>
<accession>A0A164ALV6</accession>
<feature type="compositionally biased region" description="Basic and acidic residues" evidence="1">
    <location>
        <begin position="36"/>
        <end position="47"/>
    </location>
</feature>